<gene>
    <name evidence="11" type="ORF">ANN_17322</name>
</gene>
<feature type="transmembrane region" description="Helical" evidence="10">
    <location>
        <begin position="154"/>
        <end position="175"/>
    </location>
</feature>
<comment type="subcellular location">
    <subcellularLocation>
        <location evidence="1">Cell membrane</location>
        <topology evidence="1">Multi-pass membrane protein</topology>
    </subcellularLocation>
</comment>
<proteinExistence type="predicted"/>
<sequence length="285" mass="32222">MVTSRALMYQTWYPFNVSTSPTFEIIQITQVIATFRISALSFALLHLYANLVCIACTQLHKIKDALLHVKQKDMEPEYNKGDGIPTEGDEQRMQNEVKDIVRHHQQVFRYLQTMQDYTNSIIGGILLFLMLMTCTAAFTAVLNLGDTTDMTQSIMVYVGAMCVAFVYCGFGTLLADTFDSVRHAAWNSDWVGTPVTYQKSISFIIMISIKGFELKAWKVVSVSNSTFMSSRAVASWSKASCLGLALRNARWFESSWGKKFSHEILAIVWDRCPPSIVMHLGSYDR</sequence>
<keyword evidence="2" id="KW-1003">Cell membrane</keyword>
<comment type="caution">
    <text evidence="11">The sequence shown here is derived from an EMBL/GenBank/DDBJ whole genome shotgun (WGS) entry which is preliminary data.</text>
</comment>
<dbReference type="Proteomes" id="UP001148838">
    <property type="component" value="Unassembled WGS sequence"/>
</dbReference>
<evidence type="ECO:0000256" key="3">
    <source>
        <dbReference type="ARBA" id="ARBA00022606"/>
    </source>
</evidence>
<dbReference type="PANTHER" id="PTHR21137:SF35">
    <property type="entry name" value="ODORANT RECEPTOR 19A-RELATED"/>
    <property type="match status" value="1"/>
</dbReference>
<evidence type="ECO:0000313" key="11">
    <source>
        <dbReference type="EMBL" id="KAJ4437187.1"/>
    </source>
</evidence>
<keyword evidence="4 10" id="KW-0812">Transmembrane</keyword>
<evidence type="ECO:0000256" key="9">
    <source>
        <dbReference type="ARBA" id="ARBA00023224"/>
    </source>
</evidence>
<evidence type="ECO:0000313" key="12">
    <source>
        <dbReference type="Proteomes" id="UP001148838"/>
    </source>
</evidence>
<evidence type="ECO:0000256" key="10">
    <source>
        <dbReference type="SAM" id="Phobius"/>
    </source>
</evidence>
<keyword evidence="6 10" id="KW-1133">Transmembrane helix</keyword>
<keyword evidence="7 10" id="KW-0472">Membrane</keyword>
<dbReference type="Pfam" id="PF02949">
    <property type="entry name" value="7tm_6"/>
    <property type="match status" value="1"/>
</dbReference>
<evidence type="ECO:0000256" key="7">
    <source>
        <dbReference type="ARBA" id="ARBA00023136"/>
    </source>
</evidence>
<name>A0ABQ8SSL7_PERAM</name>
<evidence type="ECO:0000256" key="5">
    <source>
        <dbReference type="ARBA" id="ARBA00022725"/>
    </source>
</evidence>
<accession>A0ABQ8SSL7</accession>
<keyword evidence="3" id="KW-0716">Sensory transduction</keyword>
<keyword evidence="9" id="KW-0807">Transducer</keyword>
<feature type="transmembrane region" description="Helical" evidence="10">
    <location>
        <begin position="121"/>
        <end position="142"/>
    </location>
</feature>
<reference evidence="11 12" key="1">
    <citation type="journal article" date="2022" name="Allergy">
        <title>Genome assembly and annotation of Periplaneta americana reveal a comprehensive cockroach allergen profile.</title>
        <authorList>
            <person name="Wang L."/>
            <person name="Xiong Q."/>
            <person name="Saelim N."/>
            <person name="Wang L."/>
            <person name="Nong W."/>
            <person name="Wan A.T."/>
            <person name="Shi M."/>
            <person name="Liu X."/>
            <person name="Cao Q."/>
            <person name="Hui J.H.L."/>
            <person name="Sookrung N."/>
            <person name="Leung T.F."/>
            <person name="Tungtrongchitr A."/>
            <person name="Tsui S.K.W."/>
        </authorList>
    </citation>
    <scope>NUCLEOTIDE SEQUENCE [LARGE SCALE GENOMIC DNA]</scope>
    <source>
        <strain evidence="11">PWHHKU_190912</strain>
    </source>
</reference>
<keyword evidence="5" id="KW-0552">Olfaction</keyword>
<evidence type="ECO:0008006" key="13">
    <source>
        <dbReference type="Google" id="ProtNLM"/>
    </source>
</evidence>
<dbReference type="PANTHER" id="PTHR21137">
    <property type="entry name" value="ODORANT RECEPTOR"/>
    <property type="match status" value="1"/>
</dbReference>
<dbReference type="EMBL" id="JAJSOF020000021">
    <property type="protein sequence ID" value="KAJ4437187.1"/>
    <property type="molecule type" value="Genomic_DNA"/>
</dbReference>
<keyword evidence="8" id="KW-0675">Receptor</keyword>
<protein>
    <recommendedName>
        <fullName evidence="13">Odorant receptor</fullName>
    </recommendedName>
</protein>
<keyword evidence="12" id="KW-1185">Reference proteome</keyword>
<dbReference type="InterPro" id="IPR004117">
    <property type="entry name" value="7tm6_olfct_rcpt"/>
</dbReference>
<evidence type="ECO:0000256" key="1">
    <source>
        <dbReference type="ARBA" id="ARBA00004651"/>
    </source>
</evidence>
<evidence type="ECO:0000256" key="4">
    <source>
        <dbReference type="ARBA" id="ARBA00022692"/>
    </source>
</evidence>
<evidence type="ECO:0000256" key="6">
    <source>
        <dbReference type="ARBA" id="ARBA00022989"/>
    </source>
</evidence>
<organism evidence="11 12">
    <name type="scientific">Periplaneta americana</name>
    <name type="common">American cockroach</name>
    <name type="synonym">Blatta americana</name>
    <dbReference type="NCBI Taxonomy" id="6978"/>
    <lineage>
        <taxon>Eukaryota</taxon>
        <taxon>Metazoa</taxon>
        <taxon>Ecdysozoa</taxon>
        <taxon>Arthropoda</taxon>
        <taxon>Hexapoda</taxon>
        <taxon>Insecta</taxon>
        <taxon>Pterygota</taxon>
        <taxon>Neoptera</taxon>
        <taxon>Polyneoptera</taxon>
        <taxon>Dictyoptera</taxon>
        <taxon>Blattodea</taxon>
        <taxon>Blattoidea</taxon>
        <taxon>Blattidae</taxon>
        <taxon>Blattinae</taxon>
        <taxon>Periplaneta</taxon>
    </lineage>
</organism>
<evidence type="ECO:0000256" key="8">
    <source>
        <dbReference type="ARBA" id="ARBA00023170"/>
    </source>
</evidence>
<evidence type="ECO:0000256" key="2">
    <source>
        <dbReference type="ARBA" id="ARBA00022475"/>
    </source>
</evidence>